<organism evidence="3 4">
    <name type="scientific">Polynucleobacter kasalickyi</name>
    <dbReference type="NCBI Taxonomy" id="1938817"/>
    <lineage>
        <taxon>Bacteria</taxon>
        <taxon>Pseudomonadati</taxon>
        <taxon>Pseudomonadota</taxon>
        <taxon>Betaproteobacteria</taxon>
        <taxon>Burkholderiales</taxon>
        <taxon>Burkholderiaceae</taxon>
        <taxon>Polynucleobacter</taxon>
    </lineage>
</organism>
<dbReference type="OrthoDB" id="5329005at2"/>
<evidence type="ECO:0000259" key="2">
    <source>
        <dbReference type="Pfam" id="PF01478"/>
    </source>
</evidence>
<keyword evidence="1" id="KW-0472">Membrane</keyword>
<dbReference type="STRING" id="1938817.SAMN06296008_101298"/>
<dbReference type="AlphaFoldDB" id="A0A1W1Y3W3"/>
<sequence length="157" mass="17535">MMIFSAYLLLIFLGVSAINDFYCRKISNYWISLAIIVGLIFPWIFGGWSEVTNSYLGSLLAFALFLPPYFVRVMGAADVKAFAASGFFLGADKVFTVALNIAIFGGLLALIYLLNDLFLMFLRGNKFQLMHFRSIEIPYAVAIFGGVIFTLLIERLA</sequence>
<dbReference type="GO" id="GO:0016020">
    <property type="term" value="C:membrane"/>
    <property type="evidence" value="ECO:0007669"/>
    <property type="project" value="InterPro"/>
</dbReference>
<accession>A0A1W1Y3W3</accession>
<keyword evidence="4" id="KW-1185">Reference proteome</keyword>
<keyword evidence="1" id="KW-0812">Transmembrane</keyword>
<feature type="transmembrane region" description="Helical" evidence="1">
    <location>
        <begin position="27"/>
        <end position="48"/>
    </location>
</feature>
<dbReference type="Pfam" id="PF01478">
    <property type="entry name" value="Peptidase_A24"/>
    <property type="match status" value="1"/>
</dbReference>
<keyword evidence="1" id="KW-1133">Transmembrane helix</keyword>
<dbReference type="EMBL" id="FWXJ01000001">
    <property type="protein sequence ID" value="SMC30853.1"/>
    <property type="molecule type" value="Genomic_DNA"/>
</dbReference>
<gene>
    <name evidence="3" type="ORF">SAMN06296008_101298</name>
</gene>
<feature type="transmembrane region" description="Helical" evidence="1">
    <location>
        <begin position="135"/>
        <end position="153"/>
    </location>
</feature>
<dbReference type="Proteomes" id="UP000192708">
    <property type="component" value="Unassembled WGS sequence"/>
</dbReference>
<dbReference type="GO" id="GO:0004190">
    <property type="term" value="F:aspartic-type endopeptidase activity"/>
    <property type="evidence" value="ECO:0007669"/>
    <property type="project" value="InterPro"/>
</dbReference>
<reference evidence="3 4" key="1">
    <citation type="submission" date="2017-04" db="EMBL/GenBank/DDBJ databases">
        <authorList>
            <person name="Afonso C.L."/>
            <person name="Miller P.J."/>
            <person name="Scott M.A."/>
            <person name="Spackman E."/>
            <person name="Goraichik I."/>
            <person name="Dimitrov K.M."/>
            <person name="Suarez D.L."/>
            <person name="Swayne D.E."/>
        </authorList>
    </citation>
    <scope>NUCLEOTIDE SEQUENCE [LARGE SCALE GENOMIC DNA]</scope>
    <source>
        <strain evidence="3 4">VK13</strain>
    </source>
</reference>
<dbReference type="InterPro" id="IPR000045">
    <property type="entry name" value="Prepilin_IV_endopep_pep"/>
</dbReference>
<feature type="transmembrane region" description="Helical" evidence="1">
    <location>
        <begin position="94"/>
        <end position="114"/>
    </location>
</feature>
<proteinExistence type="predicted"/>
<dbReference type="Gene3D" id="1.20.120.1220">
    <property type="match status" value="1"/>
</dbReference>
<feature type="domain" description="Prepilin type IV endopeptidase peptidase" evidence="2">
    <location>
        <begin position="8"/>
        <end position="110"/>
    </location>
</feature>
<protein>
    <submittedName>
        <fullName evidence="3">Prepilin peptidase CpaA</fullName>
    </submittedName>
</protein>
<feature type="transmembrane region" description="Helical" evidence="1">
    <location>
        <begin position="55"/>
        <end position="74"/>
    </location>
</feature>
<dbReference type="RefSeq" id="WP_084282085.1">
    <property type="nucleotide sequence ID" value="NZ_FWXJ01000001.1"/>
</dbReference>
<evidence type="ECO:0000313" key="4">
    <source>
        <dbReference type="Proteomes" id="UP000192708"/>
    </source>
</evidence>
<name>A0A1W1Y3W3_9BURK</name>
<evidence type="ECO:0000313" key="3">
    <source>
        <dbReference type="EMBL" id="SMC30853.1"/>
    </source>
</evidence>
<evidence type="ECO:0000256" key="1">
    <source>
        <dbReference type="SAM" id="Phobius"/>
    </source>
</evidence>